<feature type="compositionally biased region" description="Low complexity" evidence="2">
    <location>
        <begin position="95"/>
        <end position="104"/>
    </location>
</feature>
<dbReference type="STRING" id="3659.A0A0A0LJ41"/>
<feature type="compositionally biased region" description="Polar residues" evidence="2">
    <location>
        <begin position="45"/>
        <end position="54"/>
    </location>
</feature>
<accession>A0A0A0LJ41</accession>
<dbReference type="PANTHER" id="PTHR31807">
    <property type="entry name" value="AUGMIN FAMILY MEMBER"/>
    <property type="match status" value="1"/>
</dbReference>
<dbReference type="AlphaFoldDB" id="A0A0A0LJ41"/>
<dbReference type="GO" id="GO:0005737">
    <property type="term" value="C:cytoplasm"/>
    <property type="evidence" value="ECO:0000318"/>
    <property type="project" value="GO_Central"/>
</dbReference>
<comment type="similarity">
    <text evidence="1">Belongs to the QWRF family.</text>
</comment>
<dbReference type="eggNOG" id="ENOG502QR63">
    <property type="taxonomic scope" value="Eukaryota"/>
</dbReference>
<proteinExistence type="inferred from homology"/>
<dbReference type="InterPro" id="IPR007573">
    <property type="entry name" value="QWRF"/>
</dbReference>
<dbReference type="GO" id="GO:0005880">
    <property type="term" value="C:nuclear microtubule"/>
    <property type="evidence" value="ECO:0000318"/>
    <property type="project" value="GO_Central"/>
</dbReference>
<dbReference type="GO" id="GO:0051225">
    <property type="term" value="P:spindle assembly"/>
    <property type="evidence" value="ECO:0000318"/>
    <property type="project" value="GO_Central"/>
</dbReference>
<dbReference type="Pfam" id="PF04484">
    <property type="entry name" value="QWRF"/>
    <property type="match status" value="1"/>
</dbReference>
<reference evidence="3 4" key="4">
    <citation type="journal article" date="2011" name="BMC Genomics">
        <title>RNA-Seq improves annotation of protein-coding genes in the cucumber genome.</title>
        <authorList>
            <person name="Li Z."/>
            <person name="Zhang Z."/>
            <person name="Yan P."/>
            <person name="Huang S."/>
            <person name="Fei Z."/>
            <person name="Lin K."/>
        </authorList>
    </citation>
    <scope>NUCLEOTIDE SEQUENCE [LARGE SCALE GENOMIC DNA]</scope>
    <source>
        <strain evidence="4">cv. 9930</strain>
    </source>
</reference>
<gene>
    <name evidence="3" type="ORF">Csa_2G036080</name>
</gene>
<dbReference type="EMBL" id="CM002923">
    <property type="protein sequence ID" value="KGN61059.1"/>
    <property type="molecule type" value="Genomic_DNA"/>
</dbReference>
<evidence type="ECO:0000256" key="2">
    <source>
        <dbReference type="SAM" id="MobiDB-lite"/>
    </source>
</evidence>
<evidence type="ECO:0008006" key="5">
    <source>
        <dbReference type="Google" id="ProtNLM"/>
    </source>
</evidence>
<reference evidence="3 4" key="2">
    <citation type="journal article" date="2009" name="PLoS ONE">
        <title>An integrated genetic and cytogenetic map of the cucumber genome.</title>
        <authorList>
            <person name="Ren Y."/>
            <person name="Zhang Z."/>
            <person name="Liu J."/>
            <person name="Staub J.E."/>
            <person name="Han Y."/>
            <person name="Cheng Z."/>
            <person name="Li X."/>
            <person name="Lu J."/>
            <person name="Miao H."/>
            <person name="Kang H."/>
            <person name="Xie B."/>
            <person name="Gu X."/>
            <person name="Wang X."/>
            <person name="Du Y."/>
            <person name="Jin W."/>
            <person name="Huang S."/>
        </authorList>
    </citation>
    <scope>NUCLEOTIDE SEQUENCE [LARGE SCALE GENOMIC DNA]</scope>
    <source>
        <strain evidence="4">cv. 9930</strain>
    </source>
</reference>
<feature type="compositionally biased region" description="Pro residues" evidence="2">
    <location>
        <begin position="355"/>
        <end position="365"/>
    </location>
</feature>
<dbReference type="Gramene" id="KGN61059">
    <property type="protein sequence ID" value="KGN61059"/>
    <property type="gene ID" value="Csa_2G036080"/>
</dbReference>
<reference evidence="3 4" key="1">
    <citation type="journal article" date="2009" name="Nat. Genet.">
        <title>The genome of the cucumber, Cucumis sativus L.</title>
        <authorList>
            <person name="Huang S."/>
            <person name="Li R."/>
            <person name="Zhang Z."/>
            <person name="Li L."/>
            <person name="Gu X."/>
            <person name="Fan W."/>
            <person name="Lucas W.J."/>
            <person name="Wang X."/>
            <person name="Xie B."/>
            <person name="Ni P."/>
            <person name="Ren Y."/>
            <person name="Zhu H."/>
            <person name="Li J."/>
            <person name="Lin K."/>
            <person name="Jin W."/>
            <person name="Fei Z."/>
            <person name="Li G."/>
            <person name="Staub J."/>
            <person name="Kilian A."/>
            <person name="van der Vossen E.A."/>
            <person name="Wu Y."/>
            <person name="Guo J."/>
            <person name="He J."/>
            <person name="Jia Z."/>
            <person name="Ren Y."/>
            <person name="Tian G."/>
            <person name="Lu Y."/>
            <person name="Ruan J."/>
            <person name="Qian W."/>
            <person name="Wang M."/>
            <person name="Huang Q."/>
            <person name="Li B."/>
            <person name="Xuan Z."/>
            <person name="Cao J."/>
            <person name="Asan"/>
            <person name="Wu Z."/>
            <person name="Zhang J."/>
            <person name="Cai Q."/>
            <person name="Bai Y."/>
            <person name="Zhao B."/>
            <person name="Han Y."/>
            <person name="Li Y."/>
            <person name="Li X."/>
            <person name="Wang S."/>
            <person name="Shi Q."/>
            <person name="Liu S."/>
            <person name="Cho W.K."/>
            <person name="Kim J.Y."/>
            <person name="Xu Y."/>
            <person name="Heller-Uszynska K."/>
            <person name="Miao H."/>
            <person name="Cheng Z."/>
            <person name="Zhang S."/>
            <person name="Wu J."/>
            <person name="Yang Y."/>
            <person name="Kang H."/>
            <person name="Li M."/>
            <person name="Liang H."/>
            <person name="Ren X."/>
            <person name="Shi Z."/>
            <person name="Wen M."/>
            <person name="Jian M."/>
            <person name="Yang H."/>
            <person name="Zhang G."/>
            <person name="Yang Z."/>
            <person name="Chen R."/>
            <person name="Liu S."/>
            <person name="Li J."/>
            <person name="Ma L."/>
            <person name="Liu H."/>
            <person name="Zhou Y."/>
            <person name="Zhao J."/>
            <person name="Fang X."/>
            <person name="Li G."/>
            <person name="Fang L."/>
            <person name="Li Y."/>
            <person name="Liu D."/>
            <person name="Zheng H."/>
            <person name="Zhang Y."/>
            <person name="Qin N."/>
            <person name="Li Z."/>
            <person name="Yang G."/>
            <person name="Yang S."/>
            <person name="Bolund L."/>
            <person name="Kristiansen K."/>
            <person name="Zheng H."/>
            <person name="Li S."/>
            <person name="Zhang X."/>
            <person name="Yang H."/>
            <person name="Wang J."/>
            <person name="Sun R."/>
            <person name="Zhang B."/>
            <person name="Jiang S."/>
            <person name="Wang J."/>
            <person name="Du Y."/>
            <person name="Li S."/>
        </authorList>
    </citation>
    <scope>NUCLEOTIDE SEQUENCE [LARGE SCALE GENOMIC DNA]</scope>
    <source>
        <strain evidence="4">cv. 9930</strain>
    </source>
</reference>
<name>A0A0A0LJ41_CUCSA</name>
<dbReference type="Proteomes" id="UP000029981">
    <property type="component" value="Chromosome 2"/>
</dbReference>
<feature type="compositionally biased region" description="Polar residues" evidence="2">
    <location>
        <begin position="62"/>
        <end position="75"/>
    </location>
</feature>
<dbReference type="OrthoDB" id="1924320at2759"/>
<feature type="region of interest" description="Disordered" evidence="2">
    <location>
        <begin position="1"/>
        <end position="108"/>
    </location>
</feature>
<reference evidence="3 4" key="3">
    <citation type="journal article" date="2010" name="BMC Genomics">
        <title>Transcriptome sequencing and comparative analysis of cucumber flowers with different sex types.</title>
        <authorList>
            <person name="Guo S."/>
            <person name="Zheng Y."/>
            <person name="Joung J.G."/>
            <person name="Liu S."/>
            <person name="Zhang Z."/>
            <person name="Crasta O.R."/>
            <person name="Sobral B.W."/>
            <person name="Xu Y."/>
            <person name="Huang S."/>
            <person name="Fei Z."/>
        </authorList>
    </citation>
    <scope>NUCLEOTIDE SEQUENCE [LARGE SCALE GENOMIC DNA]</scope>
    <source>
        <strain evidence="4">cv. 9930</strain>
    </source>
</reference>
<dbReference type="GO" id="GO:0008017">
    <property type="term" value="F:microtubule binding"/>
    <property type="evidence" value="ECO:0000318"/>
    <property type="project" value="GO_Central"/>
</dbReference>
<feature type="region of interest" description="Disordered" evidence="2">
    <location>
        <begin position="305"/>
        <end position="379"/>
    </location>
</feature>
<feature type="region of interest" description="Disordered" evidence="2">
    <location>
        <begin position="171"/>
        <end position="207"/>
    </location>
</feature>
<protein>
    <recommendedName>
        <fullName evidence="5">AUGMIN subunit 8</fullName>
    </recommendedName>
</protein>
<feature type="compositionally biased region" description="Low complexity" evidence="2">
    <location>
        <begin position="340"/>
        <end position="354"/>
    </location>
</feature>
<organism evidence="3 4">
    <name type="scientific">Cucumis sativus</name>
    <name type="common">Cucumber</name>
    <dbReference type="NCBI Taxonomy" id="3659"/>
    <lineage>
        <taxon>Eukaryota</taxon>
        <taxon>Viridiplantae</taxon>
        <taxon>Streptophyta</taxon>
        <taxon>Embryophyta</taxon>
        <taxon>Tracheophyta</taxon>
        <taxon>Spermatophyta</taxon>
        <taxon>Magnoliopsida</taxon>
        <taxon>eudicotyledons</taxon>
        <taxon>Gunneridae</taxon>
        <taxon>Pentapetalae</taxon>
        <taxon>rosids</taxon>
        <taxon>fabids</taxon>
        <taxon>Cucurbitales</taxon>
        <taxon>Cucurbitaceae</taxon>
        <taxon>Benincaseae</taxon>
        <taxon>Cucumis</taxon>
    </lineage>
</organism>
<sequence length="623" mass="69016">MDVFESDSIRKRSTGETPRLPLGLAERNNVSATRRSRTREVSSRYKSPTPSAISTPRRCASPNASRTVFSSSQMGQKRAVSAERKRPSTPPSPTSPSTRTQDTSADLRLSSRRMAGGRMAESLWPSTMRSLSVSFQSDIISVPVSKKEKPVPASPSDRTLRPSSNFAHKHIETPMVSRKPTPERKRSPLKGKNVSDQLENSKPIDSLHPRLVDQQRWPSRIGGKVSLNALSRSVDLTDKIIRSSSGPLPGIGLSSLRRTSSDSMNKLFQRSNNDCKKILPLDDGLRMEDESNSVEDCSLQASGIPRLASNSLPDRSKPTPAVRSQSLTLPVSRLPSPIRTSVPSASVSRGSSPTRPRPSTPPPRGVSPSRARPTNSIQSNSSTSVLSFIADFRGKKGANYIEDAHQLRLLYNRYMQWRFSNARAEAVLDMNKVNAERMLCNVWKAMIRIWDSVTRNRIDLHRLKLELKLNKIMNDQMLYLEEWDSLERDHINSLSGALLDLEASTLRVPLTTGATADVESLKGAICSALDVMQVMASSICSLLSQVESMNGLVTELAVVASQEKAMLDECESLLASTTAMQVEEYSLRTHLIQMKQALENTTLNLLPHQYNYRTTFITSHQPS</sequence>
<dbReference type="KEGG" id="csv:101214813"/>
<keyword evidence="4" id="KW-1185">Reference proteome</keyword>
<dbReference type="OMA" id="CEMLMAS"/>
<evidence type="ECO:0000256" key="1">
    <source>
        <dbReference type="ARBA" id="ARBA00010016"/>
    </source>
</evidence>
<dbReference type="PANTHER" id="PTHR31807:SF37">
    <property type="entry name" value="HAUS AUGMIN-LIKE COMPLEX SUBUNIT 8"/>
    <property type="match status" value="1"/>
</dbReference>
<evidence type="ECO:0000313" key="4">
    <source>
        <dbReference type="Proteomes" id="UP000029981"/>
    </source>
</evidence>
<evidence type="ECO:0000313" key="3">
    <source>
        <dbReference type="EMBL" id="KGN61059.1"/>
    </source>
</evidence>